<comment type="caution">
    <text evidence="2">The sequence shown here is derived from an EMBL/GenBank/DDBJ whole genome shotgun (WGS) entry which is preliminary data.</text>
</comment>
<evidence type="ECO:0000256" key="1">
    <source>
        <dbReference type="SAM" id="MobiDB-lite"/>
    </source>
</evidence>
<dbReference type="Proteomes" id="UP000252519">
    <property type="component" value="Unassembled WGS sequence"/>
</dbReference>
<organism evidence="2 3">
    <name type="scientific">Ancylostoma caninum</name>
    <name type="common">Dog hookworm</name>
    <dbReference type="NCBI Taxonomy" id="29170"/>
    <lineage>
        <taxon>Eukaryota</taxon>
        <taxon>Metazoa</taxon>
        <taxon>Ecdysozoa</taxon>
        <taxon>Nematoda</taxon>
        <taxon>Chromadorea</taxon>
        <taxon>Rhabditida</taxon>
        <taxon>Rhabditina</taxon>
        <taxon>Rhabditomorpha</taxon>
        <taxon>Strongyloidea</taxon>
        <taxon>Ancylostomatidae</taxon>
        <taxon>Ancylostomatinae</taxon>
        <taxon>Ancylostoma</taxon>
    </lineage>
</organism>
<evidence type="ECO:0000313" key="2">
    <source>
        <dbReference type="EMBL" id="RCN39278.1"/>
    </source>
</evidence>
<accession>A0A368G6G8</accession>
<dbReference type="EMBL" id="JOJR01000347">
    <property type="protein sequence ID" value="RCN39278.1"/>
    <property type="molecule type" value="Genomic_DNA"/>
</dbReference>
<evidence type="ECO:0000313" key="3">
    <source>
        <dbReference type="Proteomes" id="UP000252519"/>
    </source>
</evidence>
<dbReference type="AlphaFoldDB" id="A0A368G6G8"/>
<gene>
    <name evidence="2" type="ORF">ANCCAN_14806</name>
</gene>
<sequence length="663" mass="75670">MESDAKGAERLIMIREIVQKEMKATLRQHARELSVPDSKIFICLICGNRDFESESRINSLLPDQNMILLCCLVMNYGLPLNLAKMIFQELNVRNRRTCRKHYIQAGSYLCDEIETTWGRRGPRDFVEIPSYIRMDLLTRLRNCAEQIDNQGRLNEDHISRFYNDCQVRYRTETGWTIVDLWQRAEREKSRNHGPISSWDSIMSRKRPANDLPPFIPVKCSRQLNKEPSDEHLLILKRARCGVCGKVQLAKQMRMALRNNDILDVLLCCLVLLDQISAETAIELHLSCGHVVRRICHEHFLCVGDFLRDEYGKRHPFDGKCTKSSFHPCLLKKDELFARLVEIAKEIGIEKYGLKRKSLTEFFIDYRSRYLYVNRQNMVFEEEDDCEQEIYLCDNTGVEEIPFDVKEEVFKSELPDTSEILPEQSGLFSSTKEENAVVNATDDYREPKVFESSHEQSVASCETPGNSQDCDVKPFCEPSMALGAEIPDPVDSDVTDQKPTLCAEFSAADLIGQVFSRSDDLLPAEEDEGVQYDLEDLDESYPQSQENEDDRSSVEILDDDYSVDSSLSSCQPTGTANPSYRPRSSWVRKLGRSSRSSRNESTAGNRSTASTELQIIEALYKADPGKSVFDLATELGVSPATVLSYLRSNVLKDAILNEAQLQNR</sequence>
<protein>
    <submittedName>
        <fullName evidence="2">Uncharacterized protein</fullName>
    </submittedName>
</protein>
<feature type="compositionally biased region" description="Polar residues" evidence="1">
    <location>
        <begin position="592"/>
        <end position="608"/>
    </location>
</feature>
<dbReference type="Pfam" id="PF13412">
    <property type="entry name" value="HTH_24"/>
    <property type="match status" value="1"/>
</dbReference>
<dbReference type="OrthoDB" id="5826947at2759"/>
<proteinExistence type="predicted"/>
<keyword evidence="3" id="KW-1185">Reference proteome</keyword>
<feature type="non-terminal residue" evidence="2">
    <location>
        <position position="663"/>
    </location>
</feature>
<name>A0A368G6G8_ANCCA</name>
<feature type="region of interest" description="Disordered" evidence="1">
    <location>
        <begin position="562"/>
        <end position="608"/>
    </location>
</feature>
<reference evidence="2 3" key="1">
    <citation type="submission" date="2014-10" db="EMBL/GenBank/DDBJ databases">
        <title>Draft genome of the hookworm Ancylostoma caninum.</title>
        <authorList>
            <person name="Mitreva M."/>
        </authorList>
    </citation>
    <scope>NUCLEOTIDE SEQUENCE [LARGE SCALE GENOMIC DNA]</scope>
    <source>
        <strain evidence="2 3">Baltimore</strain>
    </source>
</reference>